<name>A0A448WRU4_9PLAT</name>
<evidence type="ECO:0000313" key="1">
    <source>
        <dbReference type="EMBL" id="VEL18638.1"/>
    </source>
</evidence>
<keyword evidence="2" id="KW-1185">Reference proteome</keyword>
<organism evidence="1 2">
    <name type="scientific">Protopolystoma xenopodis</name>
    <dbReference type="NCBI Taxonomy" id="117903"/>
    <lineage>
        <taxon>Eukaryota</taxon>
        <taxon>Metazoa</taxon>
        <taxon>Spiralia</taxon>
        <taxon>Lophotrochozoa</taxon>
        <taxon>Platyhelminthes</taxon>
        <taxon>Monogenea</taxon>
        <taxon>Polyopisthocotylea</taxon>
        <taxon>Polystomatidea</taxon>
        <taxon>Polystomatidae</taxon>
        <taxon>Protopolystoma</taxon>
    </lineage>
</organism>
<dbReference type="EMBL" id="CAAALY010037889">
    <property type="protein sequence ID" value="VEL18638.1"/>
    <property type="molecule type" value="Genomic_DNA"/>
</dbReference>
<gene>
    <name evidence="1" type="ORF">PXEA_LOCUS12078</name>
</gene>
<dbReference type="AlphaFoldDB" id="A0A448WRU4"/>
<dbReference type="Proteomes" id="UP000784294">
    <property type="component" value="Unassembled WGS sequence"/>
</dbReference>
<protein>
    <submittedName>
        <fullName evidence="1">Uncharacterized protein</fullName>
    </submittedName>
</protein>
<evidence type="ECO:0000313" key="2">
    <source>
        <dbReference type="Proteomes" id="UP000784294"/>
    </source>
</evidence>
<sequence length="119" mass="12915">MRLYVTRSTGDVFGSRNMIPKVIYSSPSGSFMFWPFTLFTTLHPTTLLNARTALSVLSSTSSLSYSVPQLSALPFLTKCDCLISRNSLALSSSLSLVLQLLFCQLSPSLGKADGVLETL</sequence>
<accession>A0A448WRU4</accession>
<reference evidence="1" key="1">
    <citation type="submission" date="2018-11" db="EMBL/GenBank/DDBJ databases">
        <authorList>
            <consortium name="Pathogen Informatics"/>
        </authorList>
    </citation>
    <scope>NUCLEOTIDE SEQUENCE</scope>
</reference>
<proteinExistence type="predicted"/>
<comment type="caution">
    <text evidence="1">The sequence shown here is derived from an EMBL/GenBank/DDBJ whole genome shotgun (WGS) entry which is preliminary data.</text>
</comment>